<protein>
    <submittedName>
        <fullName evidence="1">Uncharacterized protein</fullName>
    </submittedName>
</protein>
<dbReference type="EMBL" id="BMQX01000007">
    <property type="protein sequence ID" value="GGQ13816.1"/>
    <property type="molecule type" value="Genomic_DNA"/>
</dbReference>
<gene>
    <name evidence="1" type="ORF">GCM10009411_12970</name>
</gene>
<evidence type="ECO:0000313" key="2">
    <source>
        <dbReference type="Proteomes" id="UP000619118"/>
    </source>
</evidence>
<keyword evidence="2" id="KW-1185">Reference proteome</keyword>
<dbReference type="Proteomes" id="UP000619118">
    <property type="component" value="Unassembled WGS sequence"/>
</dbReference>
<accession>A0ABQ2R4T2</accession>
<organism evidence="1 2">
    <name type="scientific">Shewanella litoralis</name>
    <dbReference type="NCBI Taxonomy" id="2282700"/>
    <lineage>
        <taxon>Bacteria</taxon>
        <taxon>Pseudomonadati</taxon>
        <taxon>Pseudomonadota</taxon>
        <taxon>Gammaproteobacteria</taxon>
        <taxon>Alteromonadales</taxon>
        <taxon>Shewanellaceae</taxon>
        <taxon>Shewanella</taxon>
    </lineage>
</organism>
<comment type="caution">
    <text evidence="1">The sequence shown here is derived from an EMBL/GenBank/DDBJ whole genome shotgun (WGS) entry which is preliminary data.</text>
</comment>
<sequence length="79" mass="9227">MVKFILPIDQQILLVKINVIKILTVNIFIQLFNLQTKVEQPGYVLSLPYGKAKFKFKNSYLAKQENKLNLNDRLNITFT</sequence>
<evidence type="ECO:0000313" key="1">
    <source>
        <dbReference type="EMBL" id="GGQ13816.1"/>
    </source>
</evidence>
<proteinExistence type="predicted"/>
<name>A0ABQ2R4T2_9GAMM</name>
<reference evidence="2" key="1">
    <citation type="journal article" date="2019" name="Int. J. Syst. Evol. Microbiol.">
        <title>The Global Catalogue of Microorganisms (GCM) 10K type strain sequencing project: providing services to taxonomists for standard genome sequencing and annotation.</title>
        <authorList>
            <consortium name="The Broad Institute Genomics Platform"/>
            <consortium name="The Broad Institute Genome Sequencing Center for Infectious Disease"/>
            <person name="Wu L."/>
            <person name="Ma J."/>
        </authorList>
    </citation>
    <scope>NUCLEOTIDE SEQUENCE [LARGE SCALE GENOMIC DNA]</scope>
    <source>
        <strain evidence="2">JCM 32306</strain>
    </source>
</reference>